<evidence type="ECO:0000256" key="1">
    <source>
        <dbReference type="SAM" id="Coils"/>
    </source>
</evidence>
<dbReference type="Gene3D" id="3.40.50.12090">
    <property type="match status" value="1"/>
</dbReference>
<keyword evidence="1" id="KW-0175">Coiled coil</keyword>
<accession>A0A9E7SCK1</accession>
<reference evidence="2 3" key="1">
    <citation type="submission" date="2021-08" db="EMBL/GenBank/DDBJ databases">
        <title>Thermococcus onnuriiensis IOH2.</title>
        <authorList>
            <person name="Park Y.-J."/>
        </authorList>
    </citation>
    <scope>NUCLEOTIDE SEQUENCE [LARGE SCALE GENOMIC DNA]</scope>
    <source>
        <strain evidence="2 3">IOH2</strain>
    </source>
</reference>
<evidence type="ECO:0008006" key="4">
    <source>
        <dbReference type="Google" id="ProtNLM"/>
    </source>
</evidence>
<evidence type="ECO:0000313" key="2">
    <source>
        <dbReference type="EMBL" id="USG99889.1"/>
    </source>
</evidence>
<evidence type="ECO:0000313" key="3">
    <source>
        <dbReference type="Proteomes" id="UP001056425"/>
    </source>
</evidence>
<feature type="coiled-coil region" evidence="1">
    <location>
        <begin position="342"/>
        <end position="369"/>
    </location>
</feature>
<dbReference type="RefSeq" id="WP_251949159.1">
    <property type="nucleotide sequence ID" value="NZ_CP080572.1"/>
</dbReference>
<dbReference type="AlphaFoldDB" id="A0A9E7SCK1"/>
<keyword evidence="3" id="KW-1185">Reference proteome</keyword>
<dbReference type="EMBL" id="CP080572">
    <property type="protein sequence ID" value="USG99889.1"/>
    <property type="molecule type" value="Genomic_DNA"/>
</dbReference>
<dbReference type="Proteomes" id="UP001056425">
    <property type="component" value="Chromosome"/>
</dbReference>
<organism evidence="2 3">
    <name type="scientific">Thermococcus argininiproducens</name>
    <dbReference type="NCBI Taxonomy" id="2866384"/>
    <lineage>
        <taxon>Archaea</taxon>
        <taxon>Methanobacteriati</taxon>
        <taxon>Methanobacteriota</taxon>
        <taxon>Thermococci</taxon>
        <taxon>Thermococcales</taxon>
        <taxon>Thermococcaceae</taxon>
        <taxon>Thermococcus</taxon>
    </lineage>
</organism>
<proteinExistence type="predicted"/>
<name>A0A9E7SCK1_9EURY</name>
<gene>
    <name evidence="2" type="ORF">K1720_10475</name>
</gene>
<sequence>MVAKKVFAGLFGIFLLLSIVPTTTATEESDLTLVILVSNNEADLTLAQKLGESMNLTIFITSWGVYDPNLTAEIMSAAPDKVLIIGGPAAVPKDYEEDLDDMGIEWARIWGNDRYETNIKVLEYVLENYPEILDNVKIIIAHGRDIGAFKKIKVEKAFPVYIDTNKTENQTQILAMIKVTHIVIIKTPFSENVTEMMEKRIRKELKVNVTKEEANITAEMAWEAIEIAENKTLLAKELLENENVKVPAAERLLLLAEKELENAKEAYGEGKYGKAYGQAIAAKAHAEAVIRMAGEKREIMLKTNQTLRIEIRIEKLERIMTKFEKIGLNMTEERTLLEELKNAFKEGEYERAEELINQLRDMIKEKFHTEKAMIREKWKEREKNKHRHDKG</sequence>
<dbReference type="KEGG" id="thei:K1720_10475"/>
<dbReference type="GeneID" id="72778779"/>
<protein>
    <recommendedName>
        <fullName evidence="4">Cell wall-binding repeat 2 family protein</fullName>
    </recommendedName>
</protein>